<dbReference type="PANTHER" id="PTHR32432:SF3">
    <property type="entry name" value="ETHANOLAMINE UTILIZATION PROTEIN EUTJ"/>
    <property type="match status" value="1"/>
</dbReference>
<protein>
    <submittedName>
        <fullName evidence="1">Pilus assembly protein PilM</fullName>
    </submittedName>
</protein>
<gene>
    <name evidence="1" type="primary">pilM</name>
    <name evidence="1" type="ORF">RAH46_00645</name>
</gene>
<dbReference type="InterPro" id="IPR050696">
    <property type="entry name" value="FtsA/MreB"/>
</dbReference>
<dbReference type="Proteomes" id="UP001183127">
    <property type="component" value="Chromosome"/>
</dbReference>
<dbReference type="InterPro" id="IPR043129">
    <property type="entry name" value="ATPase_NBD"/>
</dbReference>
<evidence type="ECO:0000313" key="2">
    <source>
        <dbReference type="Proteomes" id="UP001183127"/>
    </source>
</evidence>
<dbReference type="Pfam" id="PF11104">
    <property type="entry name" value="PilM_2"/>
    <property type="match status" value="1"/>
</dbReference>
<sequence length="291" mass="31311">MLGRFGRDAGSLLGVEIASDTIRMLQLRRQRGHWRVAAWACEPITRPMGHSQLPEALREAHRRCGTPQRRVALALPSSQVICKVCQLPAETARFDAEVRLLAQAEQLFPFPLDDLALDFQVLGVSAGSPAHIDVLVAACRQSQLDPLEHMFNQAGMQVAAMEVDSFALLRAMGVEAPADLALLQLEAGEIVLHGWQRDLVPLRQHLALDASGRWLESVERLWSLHGAQERVAQVMLAGGAADAERAGQLTDRLAVRCSLACPSPLAGSAVSESLVASMALACGLALGGEQA</sequence>
<dbReference type="EMBL" id="CP132921">
    <property type="protein sequence ID" value="WMW05863.1"/>
    <property type="molecule type" value="Genomic_DNA"/>
</dbReference>
<dbReference type="SUPFAM" id="SSF53067">
    <property type="entry name" value="Actin-like ATPase domain"/>
    <property type="match status" value="1"/>
</dbReference>
<proteinExistence type="predicted"/>
<dbReference type="GeneID" id="32803671"/>
<organism evidence="1 2">
    <name type="scientific">Pseudomonas entomophila</name>
    <dbReference type="NCBI Taxonomy" id="312306"/>
    <lineage>
        <taxon>Bacteria</taxon>
        <taxon>Pseudomonadati</taxon>
        <taxon>Pseudomonadota</taxon>
        <taxon>Gammaproteobacteria</taxon>
        <taxon>Pseudomonadales</taxon>
        <taxon>Pseudomonadaceae</taxon>
        <taxon>Pseudomonas</taxon>
    </lineage>
</organism>
<name>A0ABY9QP82_9PSED</name>
<dbReference type="Gene3D" id="3.30.420.380">
    <property type="match status" value="1"/>
</dbReference>
<dbReference type="InterPro" id="IPR005883">
    <property type="entry name" value="PilM"/>
</dbReference>
<dbReference type="RefSeq" id="WP_011531750.1">
    <property type="nucleotide sequence ID" value="NZ_CP132921.1"/>
</dbReference>
<accession>A0ABY9QP82</accession>
<keyword evidence="2" id="KW-1185">Reference proteome</keyword>
<evidence type="ECO:0000313" key="1">
    <source>
        <dbReference type="EMBL" id="WMW05863.1"/>
    </source>
</evidence>
<reference evidence="1 2" key="1">
    <citation type="submission" date="2023-08" db="EMBL/GenBank/DDBJ databases">
        <title>Complete Genome Sequence of Pseudomonas entomophila TVIN A01.</title>
        <authorList>
            <person name="Shelke T."/>
            <person name="Mahar N.S."/>
            <person name="Gupta I."/>
            <person name="Gupta V."/>
        </authorList>
    </citation>
    <scope>NUCLEOTIDE SEQUENCE [LARGE SCALE GENOMIC DNA]</scope>
    <source>
        <strain evidence="1 2">TVIN-A01</strain>
    </source>
</reference>
<dbReference type="PANTHER" id="PTHR32432">
    <property type="entry name" value="CELL DIVISION PROTEIN FTSA-RELATED"/>
    <property type="match status" value="1"/>
</dbReference>